<dbReference type="AlphaFoldDB" id="A0A3B0ZYT2"/>
<accession>A0A3B0ZYT2</accession>
<dbReference type="EMBL" id="UOFR01000009">
    <property type="protein sequence ID" value="VAW91119.1"/>
    <property type="molecule type" value="Genomic_DNA"/>
</dbReference>
<evidence type="ECO:0000313" key="1">
    <source>
        <dbReference type="EMBL" id="VAW91119.1"/>
    </source>
</evidence>
<protein>
    <submittedName>
        <fullName evidence="1">Uncharacterized protein</fullName>
    </submittedName>
</protein>
<name>A0A3B0ZYT2_9ZZZZ</name>
<reference evidence="1" key="1">
    <citation type="submission" date="2018-06" db="EMBL/GenBank/DDBJ databases">
        <authorList>
            <person name="Zhirakovskaya E."/>
        </authorList>
    </citation>
    <scope>NUCLEOTIDE SEQUENCE</scope>
</reference>
<sequence>MGLEEKRMKQHLETEVIPTVSTEMGGCYGGEVSVDVDWETFTAKDSIQEIEHQVLGRVAEAVRELCSDDLAREAMQESFKTVYIKNLENTDDRKLEFADGKLTLQTTWTDFGSIFTPGDIRGKIEEGL</sequence>
<gene>
    <name evidence="1" type="ORF">MNBD_GAMMA21-2113</name>
</gene>
<organism evidence="1">
    <name type="scientific">hydrothermal vent metagenome</name>
    <dbReference type="NCBI Taxonomy" id="652676"/>
    <lineage>
        <taxon>unclassified sequences</taxon>
        <taxon>metagenomes</taxon>
        <taxon>ecological metagenomes</taxon>
    </lineage>
</organism>
<proteinExistence type="predicted"/>